<keyword evidence="2" id="KW-1185">Reference proteome</keyword>
<evidence type="ECO:0000313" key="2">
    <source>
        <dbReference type="Proteomes" id="UP000320762"/>
    </source>
</evidence>
<reference evidence="1 2" key="1">
    <citation type="journal article" date="2019" name="New Phytol.">
        <title>Comparative genomics reveals unique wood-decay strategies and fruiting body development in the Schizophyllaceae.</title>
        <authorList>
            <person name="Almasi E."/>
            <person name="Sahu N."/>
            <person name="Krizsan K."/>
            <person name="Balint B."/>
            <person name="Kovacs G.M."/>
            <person name="Kiss B."/>
            <person name="Cseklye J."/>
            <person name="Drula E."/>
            <person name="Henrissat B."/>
            <person name="Nagy I."/>
            <person name="Chovatia M."/>
            <person name="Adam C."/>
            <person name="LaButti K."/>
            <person name="Lipzen A."/>
            <person name="Riley R."/>
            <person name="Grigoriev I.V."/>
            <person name="Nagy L.G."/>
        </authorList>
    </citation>
    <scope>NUCLEOTIDE SEQUENCE [LARGE SCALE GENOMIC DNA]</scope>
    <source>
        <strain evidence="1 2">NL-1724</strain>
    </source>
</reference>
<accession>A0A550BSB6</accession>
<dbReference type="Proteomes" id="UP000320762">
    <property type="component" value="Unassembled WGS sequence"/>
</dbReference>
<name>A0A550BSB6_9AGAR</name>
<gene>
    <name evidence="1" type="ORF">BD626DRAFT_577873</name>
</gene>
<protein>
    <submittedName>
        <fullName evidence="1">Uncharacterized protein</fullName>
    </submittedName>
</protein>
<comment type="caution">
    <text evidence="1">The sequence shown here is derived from an EMBL/GenBank/DDBJ whole genome shotgun (WGS) entry which is preliminary data.</text>
</comment>
<proteinExistence type="predicted"/>
<evidence type="ECO:0000313" key="1">
    <source>
        <dbReference type="EMBL" id="TRM55432.1"/>
    </source>
</evidence>
<dbReference type="AlphaFoldDB" id="A0A550BSB6"/>
<sequence length="124" mass="14049">MLCFSIFLLFREPSHHFVPPSFILSQSVLTINFTPYANSANNQLPSPVTTNKQLVNTACCSSFDDHPATELREIIAHGSFCLSPTTMSFPLEQLDVLVNDHHRRLFVYPTHCDELYDVRGEYGS</sequence>
<organism evidence="1 2">
    <name type="scientific">Schizophyllum amplum</name>
    <dbReference type="NCBI Taxonomy" id="97359"/>
    <lineage>
        <taxon>Eukaryota</taxon>
        <taxon>Fungi</taxon>
        <taxon>Dikarya</taxon>
        <taxon>Basidiomycota</taxon>
        <taxon>Agaricomycotina</taxon>
        <taxon>Agaricomycetes</taxon>
        <taxon>Agaricomycetidae</taxon>
        <taxon>Agaricales</taxon>
        <taxon>Schizophyllaceae</taxon>
        <taxon>Schizophyllum</taxon>
    </lineage>
</organism>
<dbReference type="EMBL" id="VDMD01000147">
    <property type="protein sequence ID" value="TRM55432.1"/>
    <property type="molecule type" value="Genomic_DNA"/>
</dbReference>